<comment type="caution">
    <text evidence="1">The sequence shown here is derived from an EMBL/GenBank/DDBJ whole genome shotgun (WGS) entry which is preliminary data.</text>
</comment>
<dbReference type="Proteomes" id="UP000742786">
    <property type="component" value="Unassembled WGS sequence"/>
</dbReference>
<sequence>MSWDTLQAHALSMGFEVAFRTRRDQGGGFMPDLTPPKGRGWIFVGSYENAAGFWVKPLTDGTRKLHSNFIRKLMLDCDPFIGTFGDDDVDYFNSHARLLVALQGLDQFTGDQPEHLRSGTIRNAGNLSTNKSAELMMTA</sequence>
<dbReference type="RefSeq" id="WP_220635131.1">
    <property type="nucleotide sequence ID" value="NZ_CAJQUM010000001.1"/>
</dbReference>
<dbReference type="AlphaFoldDB" id="A0A916MZP2"/>
<evidence type="ECO:0000313" key="2">
    <source>
        <dbReference type="Proteomes" id="UP000742786"/>
    </source>
</evidence>
<protein>
    <submittedName>
        <fullName evidence="1">Uncharacterized protein</fullName>
    </submittedName>
</protein>
<accession>A0A916MZP2</accession>
<evidence type="ECO:0000313" key="1">
    <source>
        <dbReference type="EMBL" id="CAG4883133.1"/>
    </source>
</evidence>
<dbReference type="EMBL" id="CAJQUM010000001">
    <property type="protein sequence ID" value="CAG4883133.1"/>
    <property type="molecule type" value="Genomic_DNA"/>
</dbReference>
<keyword evidence="2" id="KW-1185">Reference proteome</keyword>
<name>A0A916MZP2_9PROT</name>
<reference evidence="1" key="1">
    <citation type="submission" date="2021-04" db="EMBL/GenBank/DDBJ databases">
        <authorList>
            <person name="Hornung B."/>
        </authorList>
    </citation>
    <scope>NUCLEOTIDE SEQUENCE</scope>
    <source>
        <strain evidence="1">G5G6</strain>
    </source>
</reference>
<organism evidence="1 2">
    <name type="scientific">Georgfuchsia toluolica</name>
    <dbReference type="NCBI Taxonomy" id="424218"/>
    <lineage>
        <taxon>Bacteria</taxon>
        <taxon>Pseudomonadati</taxon>
        <taxon>Pseudomonadota</taxon>
        <taxon>Betaproteobacteria</taxon>
        <taxon>Nitrosomonadales</taxon>
        <taxon>Sterolibacteriaceae</taxon>
        <taxon>Georgfuchsia</taxon>
    </lineage>
</organism>
<proteinExistence type="predicted"/>
<gene>
    <name evidence="1" type="ORF">GTOL_11015</name>
</gene>